<dbReference type="SUPFAM" id="SSF56672">
    <property type="entry name" value="DNA/RNA polymerases"/>
    <property type="match status" value="1"/>
</dbReference>
<reference evidence="1" key="1">
    <citation type="submission" date="2016-10" db="EMBL/GenBank/DDBJ databases">
        <authorList>
            <person name="de Groot N.N."/>
        </authorList>
    </citation>
    <scope>NUCLEOTIDE SEQUENCE</scope>
    <source>
        <strain evidence="1">Tvtc0002</strain>
    </source>
</reference>
<dbReference type="EMBL" id="KY007042">
    <property type="protein sequence ID" value="APX41121.1"/>
    <property type="molecule type" value="Genomic_DNA"/>
</dbReference>
<accession>A0A1P8NNL4</accession>
<dbReference type="GO" id="GO:0003676">
    <property type="term" value="F:nucleic acid binding"/>
    <property type="evidence" value="ECO:0007669"/>
    <property type="project" value="InterPro"/>
</dbReference>
<dbReference type="PROSITE" id="PS00116">
    <property type="entry name" value="DNA_POLYMERASE_B"/>
    <property type="match status" value="1"/>
</dbReference>
<evidence type="ECO:0000313" key="1">
    <source>
        <dbReference type="EMBL" id="APX41121.1"/>
    </source>
</evidence>
<sequence>MEMVKFKTDPNINIYYTDTDSMFVDKPLDNKLVGDDIGLMKDELKGGVIDKALFLGIKKYGYQLNDKTYSVISGITRNDLTWEELSKISKGQQIIRTFETRFYKHFNSLNIEILSGKITITLNNFKKLVGNNYIVPNINIISNSNSNHKLWLNKVIKKLIKILRRFKIIDNNI</sequence>
<dbReference type="InterPro" id="IPR017964">
    <property type="entry name" value="DNA-dir_DNA_pol_B_CS"/>
</dbReference>
<geneLocation type="mitochondrion" evidence="1"/>
<protein>
    <recommendedName>
        <fullName evidence="2">DNA-directed DNA polymerase</fullName>
    </recommendedName>
</protein>
<dbReference type="GO" id="GO:0000166">
    <property type="term" value="F:nucleotide binding"/>
    <property type="evidence" value="ECO:0007669"/>
    <property type="project" value="InterPro"/>
</dbReference>
<dbReference type="GeneID" id="31078757"/>
<dbReference type="Gene3D" id="3.90.1600.10">
    <property type="entry name" value="Palm domain of DNA polymerase"/>
    <property type="match status" value="1"/>
</dbReference>
<dbReference type="AlphaFoldDB" id="A0A1P8NNL4"/>
<keyword evidence="1" id="KW-0496">Mitochondrion</keyword>
<evidence type="ECO:0008006" key="2">
    <source>
        <dbReference type="Google" id="ProtNLM"/>
    </source>
</evidence>
<dbReference type="InterPro" id="IPR043502">
    <property type="entry name" value="DNA/RNA_pol_sf"/>
</dbReference>
<organism evidence="1">
    <name type="scientific">Hericium coralloides</name>
    <name type="common">Coral tooth fungus</name>
    <name type="synonym">Hericium ramosum</name>
    <dbReference type="NCBI Taxonomy" id="100756"/>
    <lineage>
        <taxon>Eukaryota</taxon>
        <taxon>Fungi</taxon>
        <taxon>Dikarya</taxon>
        <taxon>Basidiomycota</taxon>
        <taxon>Agaricomycotina</taxon>
        <taxon>Agaricomycetes</taxon>
        <taxon>Russulales</taxon>
        <taxon>Hericiaceae</taxon>
        <taxon>Hericium</taxon>
    </lineage>
</organism>
<gene>
    <name evidence="1" type="primary">orf173</name>
</gene>
<dbReference type="InterPro" id="IPR023211">
    <property type="entry name" value="DNA_pol_palm_dom_sf"/>
</dbReference>
<dbReference type="RefSeq" id="YP_009348168.1">
    <property type="nucleotide sequence ID" value="NC_033903.1"/>
</dbReference>
<proteinExistence type="predicted"/>
<name>A0A1P8NNL4_HERCO</name>